<reference evidence="3 4" key="1">
    <citation type="journal article" date="2015" name="BMC Genomics">
        <title>The genome of the truffle-parasite Tolypocladium ophioglossoides and the evolution of antifungal peptaibiotics.</title>
        <authorList>
            <person name="Quandt C.A."/>
            <person name="Bushley K.E."/>
            <person name="Spatafora J.W."/>
        </authorList>
    </citation>
    <scope>NUCLEOTIDE SEQUENCE [LARGE SCALE GENOMIC DNA]</scope>
    <source>
        <strain evidence="3 4">CBS 100239</strain>
    </source>
</reference>
<proteinExistence type="predicted"/>
<dbReference type="OrthoDB" id="46396at2759"/>
<organism evidence="3 4">
    <name type="scientific">Tolypocladium ophioglossoides (strain CBS 100239)</name>
    <name type="common">Snaketongue truffleclub</name>
    <name type="synonym">Elaphocordyceps ophioglossoides</name>
    <dbReference type="NCBI Taxonomy" id="1163406"/>
    <lineage>
        <taxon>Eukaryota</taxon>
        <taxon>Fungi</taxon>
        <taxon>Dikarya</taxon>
        <taxon>Ascomycota</taxon>
        <taxon>Pezizomycotina</taxon>
        <taxon>Sordariomycetes</taxon>
        <taxon>Hypocreomycetidae</taxon>
        <taxon>Hypocreales</taxon>
        <taxon>Ophiocordycipitaceae</taxon>
        <taxon>Tolypocladium</taxon>
    </lineage>
</organism>
<evidence type="ECO:0000313" key="4">
    <source>
        <dbReference type="Proteomes" id="UP000036947"/>
    </source>
</evidence>
<keyword evidence="4" id="KW-1185">Reference proteome</keyword>
<keyword evidence="2" id="KW-0472">Membrane</keyword>
<protein>
    <submittedName>
        <fullName evidence="3">Uncharacterized protein</fullName>
    </submittedName>
</protein>
<keyword evidence="2" id="KW-0812">Transmembrane</keyword>
<evidence type="ECO:0000256" key="1">
    <source>
        <dbReference type="SAM" id="MobiDB-lite"/>
    </source>
</evidence>
<sequence length="84" mass="9240">MDRARRALGGAPSSVAEYEPLTGAEDEPTALESSVVLDARDDDDVPFSWIEYAIFGFLGMAMLWAWYIPALLPFPYPMQADAAL</sequence>
<evidence type="ECO:0000256" key="2">
    <source>
        <dbReference type="SAM" id="Phobius"/>
    </source>
</evidence>
<feature type="region of interest" description="Disordered" evidence="1">
    <location>
        <begin position="1"/>
        <end position="29"/>
    </location>
</feature>
<keyword evidence="2" id="KW-1133">Transmembrane helix</keyword>
<dbReference type="AlphaFoldDB" id="A0A0L0NKY7"/>
<accession>A0A0L0NKY7</accession>
<evidence type="ECO:0000313" key="3">
    <source>
        <dbReference type="EMBL" id="KND94791.1"/>
    </source>
</evidence>
<comment type="caution">
    <text evidence="3">The sequence shown here is derived from an EMBL/GenBank/DDBJ whole genome shotgun (WGS) entry which is preliminary data.</text>
</comment>
<dbReference type="EMBL" id="LFRF01000001">
    <property type="protein sequence ID" value="KND94791.1"/>
    <property type="molecule type" value="Genomic_DNA"/>
</dbReference>
<dbReference type="Proteomes" id="UP000036947">
    <property type="component" value="Unassembled WGS sequence"/>
</dbReference>
<feature type="transmembrane region" description="Helical" evidence="2">
    <location>
        <begin position="49"/>
        <end position="68"/>
    </location>
</feature>
<gene>
    <name evidence="3" type="ORF">TOPH_00575</name>
</gene>
<name>A0A0L0NKY7_TOLOC</name>